<name>A0ABP5VS40_9ACTN</name>
<protein>
    <submittedName>
        <fullName evidence="4">PPE domain-containing protein</fullName>
    </submittedName>
</protein>
<proteinExistence type="inferred from homology"/>
<evidence type="ECO:0000313" key="4">
    <source>
        <dbReference type="EMBL" id="GAA2410304.1"/>
    </source>
</evidence>
<feature type="domain" description="PPE" evidence="3">
    <location>
        <begin position="14"/>
        <end position="109"/>
    </location>
</feature>
<organism evidence="4 5">
    <name type="scientific">Streptomyces glaucosporus</name>
    <dbReference type="NCBI Taxonomy" id="284044"/>
    <lineage>
        <taxon>Bacteria</taxon>
        <taxon>Bacillati</taxon>
        <taxon>Actinomycetota</taxon>
        <taxon>Actinomycetes</taxon>
        <taxon>Kitasatosporales</taxon>
        <taxon>Streptomycetaceae</taxon>
        <taxon>Streptomyces</taxon>
    </lineage>
</organism>
<dbReference type="InterPro" id="IPR038332">
    <property type="entry name" value="PPE_sf"/>
</dbReference>
<evidence type="ECO:0000313" key="5">
    <source>
        <dbReference type="Proteomes" id="UP001500058"/>
    </source>
</evidence>
<dbReference type="Pfam" id="PF00823">
    <property type="entry name" value="PPE"/>
    <property type="match status" value="1"/>
</dbReference>
<evidence type="ECO:0000259" key="3">
    <source>
        <dbReference type="Pfam" id="PF00823"/>
    </source>
</evidence>
<dbReference type="RefSeq" id="WP_344632807.1">
    <property type="nucleotide sequence ID" value="NZ_BAAATJ010000023.1"/>
</dbReference>
<evidence type="ECO:0000256" key="1">
    <source>
        <dbReference type="ARBA" id="ARBA00010652"/>
    </source>
</evidence>
<accession>A0ABP5VS40</accession>
<gene>
    <name evidence="4" type="ORF">GCM10010420_43840</name>
</gene>
<keyword evidence="2" id="KW-0175">Coiled coil</keyword>
<comment type="similarity">
    <text evidence="1">Belongs to the mycobacterial PPE family.</text>
</comment>
<dbReference type="InterPro" id="IPR000030">
    <property type="entry name" value="PPE_dom"/>
</dbReference>
<dbReference type="Proteomes" id="UP001500058">
    <property type="component" value="Unassembled WGS sequence"/>
</dbReference>
<dbReference type="Gene3D" id="1.20.1260.20">
    <property type="entry name" value="PPE superfamily"/>
    <property type="match status" value="1"/>
</dbReference>
<feature type="coiled-coil region" evidence="2">
    <location>
        <begin position="55"/>
        <end position="82"/>
    </location>
</feature>
<sequence length="755" mass="83883">MTLSYDAVKDADLSPLSEAVAKWKNLPGQFDTISTSFKSEVSKSLRNSDWEGEAAEAAFKKFDQVEKQMDNASEEAKDVHRLLDSALESFRSAQKRIRDVAAEVAEDRNLKLSPAGLVYLDPDDKKEPNRLAVLKQSYEDVIRGYNDRIKTALADATEADTALHWALSQDPNGRSPGFHPDMFNSIGDAQKGRREARKDADALVELASLGRDMTDEQLVQFNRLLRKHEGDPYFAERFATKVGPEGVLRFWQSVADQRQHSDDEARKTLAKIQKSLSHTLAAATHSQSDAMREWKKEMVKLGDERIYFTHSGAAAMTPSQGSYGFSIMSSLMRHGEFETEFLKDYGTELYYFEKEHEGDLKELWYLGEHKARLSFGSDSGNDPMAGYMEALGHNPEAAKVMFESVPWAIEPSPEGNLSPFLDYLMRERDWIQDSTTGEKPNKGYGYEELGHALEAAALGVPYDRPDLGLNRDDATANVMSQVVTVVSDDVDYAADRPGIGSSLARMGAGYMDDLAWAVSDFGSAEYNENTRGAAFRHKEGPGHFDVDADVAAKFLASVGRQEGSYEILAAAQQEYTASLMRVHPEPDSEAKIIVETGAKFNGIIDGARSLDIQNEYNEEKEEKERKLTEAAEWEKFALGQGIGIGVGILTLPFGGGAATLATFAVPAVIEGVASATETQYEISLNRQLEERMKEFEKENDIDPTEFYNRGKIRSVDPLDAFVNAHGIPEDDPWLNNLNLESLYDSGRNDIAPLFE</sequence>
<dbReference type="EMBL" id="BAAATJ010000023">
    <property type="protein sequence ID" value="GAA2410304.1"/>
    <property type="molecule type" value="Genomic_DNA"/>
</dbReference>
<evidence type="ECO:0000256" key="2">
    <source>
        <dbReference type="SAM" id="Coils"/>
    </source>
</evidence>
<dbReference type="SUPFAM" id="SSF140453">
    <property type="entry name" value="EsxAB dimer-like"/>
    <property type="match status" value="1"/>
</dbReference>
<dbReference type="InterPro" id="IPR036689">
    <property type="entry name" value="ESAT-6-like_sf"/>
</dbReference>
<keyword evidence="5" id="KW-1185">Reference proteome</keyword>
<reference evidence="5" key="1">
    <citation type="journal article" date="2019" name="Int. J. Syst. Evol. Microbiol.">
        <title>The Global Catalogue of Microorganisms (GCM) 10K type strain sequencing project: providing services to taxonomists for standard genome sequencing and annotation.</title>
        <authorList>
            <consortium name="The Broad Institute Genomics Platform"/>
            <consortium name="The Broad Institute Genome Sequencing Center for Infectious Disease"/>
            <person name="Wu L."/>
            <person name="Ma J."/>
        </authorList>
    </citation>
    <scope>NUCLEOTIDE SEQUENCE [LARGE SCALE GENOMIC DNA]</scope>
    <source>
        <strain evidence="5">JCM 6921</strain>
    </source>
</reference>
<comment type="caution">
    <text evidence="4">The sequence shown here is derived from an EMBL/GenBank/DDBJ whole genome shotgun (WGS) entry which is preliminary data.</text>
</comment>